<dbReference type="InterPro" id="IPR009003">
    <property type="entry name" value="Peptidase_S1_PA"/>
</dbReference>
<evidence type="ECO:0000313" key="5">
    <source>
        <dbReference type="Proteomes" id="UP001165289"/>
    </source>
</evidence>
<keyword evidence="4" id="KW-0378">Hydrolase</keyword>
<evidence type="ECO:0000256" key="1">
    <source>
        <dbReference type="ARBA" id="ARBA00007664"/>
    </source>
</evidence>
<dbReference type="AlphaFoldDB" id="A0AAV7KL36"/>
<dbReference type="InterPro" id="IPR018114">
    <property type="entry name" value="TRYPSIN_HIS"/>
</dbReference>
<dbReference type="SUPFAM" id="SSF50494">
    <property type="entry name" value="Trypsin-like serine proteases"/>
    <property type="match status" value="1"/>
</dbReference>
<dbReference type="InterPro" id="IPR050966">
    <property type="entry name" value="Glutamyl_endopeptidase"/>
</dbReference>
<dbReference type="EMBL" id="JAKMXF010000030">
    <property type="protein sequence ID" value="KAI6660671.1"/>
    <property type="molecule type" value="Genomic_DNA"/>
</dbReference>
<organism evidence="4 5">
    <name type="scientific">Oopsacas minuta</name>
    <dbReference type="NCBI Taxonomy" id="111878"/>
    <lineage>
        <taxon>Eukaryota</taxon>
        <taxon>Metazoa</taxon>
        <taxon>Porifera</taxon>
        <taxon>Hexactinellida</taxon>
        <taxon>Hexasterophora</taxon>
        <taxon>Lyssacinosida</taxon>
        <taxon>Leucopsacidae</taxon>
        <taxon>Oopsacas</taxon>
    </lineage>
</organism>
<gene>
    <name evidence="4" type="ORF">LOD99_10351</name>
</gene>
<proteinExistence type="inferred from homology"/>
<sequence>MVSIVNLSIVCLLFVVCVCDKNLAYFSYEQHDLEDGEHLTNILHNPFLEGVVDRDVNNIPEGSIHHYVKKREIFGEDDRNEVDRESISAENRLAELSTVLISVGCTGMLVTKEHVLTAAHCIHTEGYFKKGYSSLEVGIEMSYGIEWRQVLTMFLPSNWTNPDITINPDYYDYAILKIDPITTTTTTTTPYLPIALTTDIQHGVNTQISIVAYFDDKPLKTKWMTKCDVIDEDVGIMWHKCDVTYGASGAGMYSMHMNSVTNQNELRTVGILSGYNYDYNTELELNYAVRINPINYFYICSWTCQMDWCMGQLSEEAKREIRGQGDGWVLDKLMDSAPPYCAS</sequence>
<keyword evidence="5" id="KW-1185">Reference proteome</keyword>
<evidence type="ECO:0000256" key="3">
    <source>
        <dbReference type="SAM" id="SignalP"/>
    </source>
</evidence>
<dbReference type="PROSITE" id="PS00134">
    <property type="entry name" value="TRYPSIN_HIS"/>
    <property type="match status" value="1"/>
</dbReference>
<comment type="caution">
    <text evidence="4">The sequence shown here is derived from an EMBL/GenBank/DDBJ whole genome shotgun (WGS) entry which is preliminary data.</text>
</comment>
<dbReference type="PANTHER" id="PTHR15462">
    <property type="entry name" value="SERINE PROTEASE"/>
    <property type="match status" value="1"/>
</dbReference>
<evidence type="ECO:0000256" key="2">
    <source>
        <dbReference type="ARBA" id="ARBA00022729"/>
    </source>
</evidence>
<accession>A0AAV7KL36</accession>
<name>A0AAV7KL36_9METZ</name>
<comment type="similarity">
    <text evidence="1">Belongs to the peptidase S1 family.</text>
</comment>
<dbReference type="Proteomes" id="UP001165289">
    <property type="component" value="Unassembled WGS sequence"/>
</dbReference>
<dbReference type="Pfam" id="PF13365">
    <property type="entry name" value="Trypsin_2"/>
    <property type="match status" value="1"/>
</dbReference>
<dbReference type="InterPro" id="IPR043504">
    <property type="entry name" value="Peptidase_S1_PA_chymotrypsin"/>
</dbReference>
<dbReference type="PANTHER" id="PTHR15462:SF8">
    <property type="entry name" value="SERINE PROTEASE"/>
    <property type="match status" value="1"/>
</dbReference>
<dbReference type="Gene3D" id="2.40.10.10">
    <property type="entry name" value="Trypsin-like serine proteases"/>
    <property type="match status" value="2"/>
</dbReference>
<keyword evidence="4" id="KW-0645">Protease</keyword>
<feature type="chain" id="PRO_5043653122" evidence="3">
    <location>
        <begin position="20"/>
        <end position="343"/>
    </location>
</feature>
<dbReference type="GO" id="GO:0004252">
    <property type="term" value="F:serine-type endopeptidase activity"/>
    <property type="evidence" value="ECO:0007669"/>
    <property type="project" value="InterPro"/>
</dbReference>
<feature type="signal peptide" evidence="3">
    <location>
        <begin position="1"/>
        <end position="19"/>
    </location>
</feature>
<reference evidence="4 5" key="1">
    <citation type="journal article" date="2023" name="BMC Biol.">
        <title>The compact genome of the sponge Oopsacas minuta (Hexactinellida) is lacking key metazoan core genes.</title>
        <authorList>
            <person name="Santini S."/>
            <person name="Schenkelaars Q."/>
            <person name="Jourda C."/>
            <person name="Duchesne M."/>
            <person name="Belahbib H."/>
            <person name="Rocher C."/>
            <person name="Selva M."/>
            <person name="Riesgo A."/>
            <person name="Vervoort M."/>
            <person name="Leys S.P."/>
            <person name="Kodjabachian L."/>
            <person name="Le Bivic A."/>
            <person name="Borchiellini C."/>
            <person name="Claverie J.M."/>
            <person name="Renard E."/>
        </authorList>
    </citation>
    <scope>NUCLEOTIDE SEQUENCE [LARGE SCALE GENOMIC DNA]</scope>
    <source>
        <strain evidence="4">SPO-2</strain>
    </source>
</reference>
<dbReference type="GO" id="GO:0006508">
    <property type="term" value="P:proteolysis"/>
    <property type="evidence" value="ECO:0007669"/>
    <property type="project" value="UniProtKB-KW"/>
</dbReference>
<keyword evidence="2 3" id="KW-0732">Signal</keyword>
<evidence type="ECO:0000313" key="4">
    <source>
        <dbReference type="EMBL" id="KAI6660671.1"/>
    </source>
</evidence>
<protein>
    <submittedName>
        <fullName evidence="4">Serine protease 23</fullName>
    </submittedName>
</protein>